<keyword evidence="5" id="KW-0762">Sugar transport</keyword>
<dbReference type="PANTHER" id="PTHR43790:SF3">
    <property type="entry name" value="D-ALLOSE IMPORT ATP-BINDING PROTEIN ALSA-RELATED"/>
    <property type="match status" value="1"/>
</dbReference>
<keyword evidence="6" id="KW-0677">Repeat</keyword>
<dbReference type="CDD" id="cd03215">
    <property type="entry name" value="ABC_Carb_Monos_II"/>
    <property type="match status" value="1"/>
</dbReference>
<organism evidence="12 13">
    <name type="scientific">Roseibium marinum</name>
    <dbReference type="NCBI Taxonomy" id="281252"/>
    <lineage>
        <taxon>Bacteria</taxon>
        <taxon>Pseudomonadati</taxon>
        <taxon>Pseudomonadota</taxon>
        <taxon>Alphaproteobacteria</taxon>
        <taxon>Hyphomicrobiales</taxon>
        <taxon>Stappiaceae</taxon>
        <taxon>Roseibium</taxon>
    </lineage>
</organism>
<sequence>MTSDGRSPILTLRNIHKSYGPIEVLHGIDMDIHAGEVVALLGENGAGKSTLSNIISGTVLPSAGTMTWQGASYAPANPREAIDAGVGMIHQELLLLPHLSIAENIFVGRYPMKHGRVDRREMESRAHRGLERLGLDISPRQYVEGLSTASQQLIEIAKALTLNAKLLILDEPTAALGGEETKLLFKQIERLKSEGVGIVYISHRLEEIKQIADRIVVMRDGHKVQEFDTADLPVRTIVEAMVGRSMEQMFPPLAVPDEETVLEVSNFSSPSGRFTDVNFSVRKGEIFGIAGLIGAGRTELVRAIAGADPIRSGSVKLNGRDITPNSPRDAIRNGIVLVPEDRKLQGVILDHSIAENIAYSNFESVARAGWIRSHRVREFADENIRKFGVKGRGRQKASEMSGGNQQKVVIAKWLARNPRVVLLDEPTRGIDVGARSSIYEIIHALAADGVAVIVVSSDLEEVLGVSNRILVMAAGRQTGILDRDEANDVSVMELATA</sequence>
<evidence type="ECO:0000256" key="1">
    <source>
        <dbReference type="ARBA" id="ARBA00004202"/>
    </source>
</evidence>
<feature type="domain" description="ABC transporter" evidence="11">
    <location>
        <begin position="259"/>
        <end position="497"/>
    </location>
</feature>
<dbReference type="InterPro" id="IPR003593">
    <property type="entry name" value="AAA+_ATPase"/>
</dbReference>
<dbReference type="InterPro" id="IPR003439">
    <property type="entry name" value="ABC_transporter-like_ATP-bd"/>
</dbReference>
<dbReference type="SMART" id="SM00382">
    <property type="entry name" value="AAA"/>
    <property type="match status" value="2"/>
</dbReference>
<comment type="subcellular location">
    <subcellularLocation>
        <location evidence="1">Cell membrane</location>
        <topology evidence="1">Peripheral membrane protein</topology>
    </subcellularLocation>
</comment>
<keyword evidence="4" id="KW-1003">Cell membrane</keyword>
<keyword evidence="7" id="KW-0547">Nucleotide-binding</keyword>
<dbReference type="CDD" id="cd03216">
    <property type="entry name" value="ABC_Carb_Monos_I"/>
    <property type="match status" value="1"/>
</dbReference>
<comment type="similarity">
    <text evidence="2">Belongs to the ABC transporter superfamily.</text>
</comment>
<evidence type="ECO:0000256" key="5">
    <source>
        <dbReference type="ARBA" id="ARBA00022597"/>
    </source>
</evidence>
<dbReference type="EMBL" id="PPCN01000015">
    <property type="protein sequence ID" value="POF28295.1"/>
    <property type="molecule type" value="Genomic_DNA"/>
</dbReference>
<evidence type="ECO:0000256" key="8">
    <source>
        <dbReference type="ARBA" id="ARBA00022840"/>
    </source>
</evidence>
<evidence type="ECO:0000259" key="11">
    <source>
        <dbReference type="PROSITE" id="PS50893"/>
    </source>
</evidence>
<dbReference type="PROSITE" id="PS00211">
    <property type="entry name" value="ABC_TRANSPORTER_1"/>
    <property type="match status" value="1"/>
</dbReference>
<reference evidence="12 13" key="1">
    <citation type="submission" date="2018-01" db="EMBL/GenBank/DDBJ databases">
        <title>Genomic Encyclopedia of Archaeal and Bacterial Type Strains, Phase II (KMG-II): from individual species to whole genera.</title>
        <authorList>
            <person name="Goeker M."/>
        </authorList>
    </citation>
    <scope>NUCLEOTIDE SEQUENCE [LARGE SCALE GENOMIC DNA]</scope>
    <source>
        <strain evidence="12 13">DSM 17023</strain>
    </source>
</reference>
<dbReference type="InterPro" id="IPR027417">
    <property type="entry name" value="P-loop_NTPase"/>
</dbReference>
<keyword evidence="10" id="KW-0472">Membrane</keyword>
<evidence type="ECO:0000256" key="3">
    <source>
        <dbReference type="ARBA" id="ARBA00022448"/>
    </source>
</evidence>
<accession>A0A2S3UKT0</accession>
<dbReference type="InterPro" id="IPR050107">
    <property type="entry name" value="ABC_carbohydrate_import_ATPase"/>
</dbReference>
<dbReference type="GO" id="GO:0016887">
    <property type="term" value="F:ATP hydrolysis activity"/>
    <property type="evidence" value="ECO:0007669"/>
    <property type="project" value="InterPro"/>
</dbReference>
<dbReference type="SUPFAM" id="SSF52540">
    <property type="entry name" value="P-loop containing nucleoside triphosphate hydrolases"/>
    <property type="match status" value="2"/>
</dbReference>
<dbReference type="GO" id="GO:0005886">
    <property type="term" value="C:plasma membrane"/>
    <property type="evidence" value="ECO:0007669"/>
    <property type="project" value="UniProtKB-SubCell"/>
</dbReference>
<evidence type="ECO:0000256" key="9">
    <source>
        <dbReference type="ARBA" id="ARBA00022967"/>
    </source>
</evidence>
<dbReference type="FunFam" id="3.40.50.300:FF:000127">
    <property type="entry name" value="Ribose import ATP-binding protein RbsA"/>
    <property type="match status" value="1"/>
</dbReference>
<protein>
    <submittedName>
        <fullName evidence="12">Ribose transport system ATP-binding protein</fullName>
    </submittedName>
</protein>
<feature type="domain" description="ABC transporter" evidence="11">
    <location>
        <begin position="10"/>
        <end position="245"/>
    </location>
</feature>
<dbReference type="InterPro" id="IPR017871">
    <property type="entry name" value="ABC_transporter-like_CS"/>
</dbReference>
<dbReference type="Gene3D" id="3.40.50.300">
    <property type="entry name" value="P-loop containing nucleotide triphosphate hydrolases"/>
    <property type="match status" value="2"/>
</dbReference>
<dbReference type="RefSeq" id="WP_103225112.1">
    <property type="nucleotide sequence ID" value="NZ_PPCN01000015.1"/>
</dbReference>
<evidence type="ECO:0000313" key="12">
    <source>
        <dbReference type="EMBL" id="POF28295.1"/>
    </source>
</evidence>
<evidence type="ECO:0000256" key="4">
    <source>
        <dbReference type="ARBA" id="ARBA00022475"/>
    </source>
</evidence>
<comment type="caution">
    <text evidence="12">The sequence shown here is derived from an EMBL/GenBank/DDBJ whole genome shotgun (WGS) entry which is preliminary data.</text>
</comment>
<keyword evidence="9" id="KW-1278">Translocase</keyword>
<evidence type="ECO:0000256" key="6">
    <source>
        <dbReference type="ARBA" id="ARBA00022737"/>
    </source>
</evidence>
<keyword evidence="3" id="KW-0813">Transport</keyword>
<dbReference type="Proteomes" id="UP000236959">
    <property type="component" value="Unassembled WGS sequence"/>
</dbReference>
<dbReference type="GO" id="GO:0005524">
    <property type="term" value="F:ATP binding"/>
    <property type="evidence" value="ECO:0007669"/>
    <property type="project" value="UniProtKB-KW"/>
</dbReference>
<evidence type="ECO:0000256" key="2">
    <source>
        <dbReference type="ARBA" id="ARBA00005417"/>
    </source>
</evidence>
<dbReference type="PANTHER" id="PTHR43790">
    <property type="entry name" value="CARBOHYDRATE TRANSPORT ATP-BINDING PROTEIN MG119-RELATED"/>
    <property type="match status" value="1"/>
</dbReference>
<keyword evidence="13" id="KW-1185">Reference proteome</keyword>
<dbReference type="AlphaFoldDB" id="A0A2S3UKT0"/>
<evidence type="ECO:0000313" key="13">
    <source>
        <dbReference type="Proteomes" id="UP000236959"/>
    </source>
</evidence>
<keyword evidence="8 12" id="KW-0067">ATP-binding</keyword>
<dbReference type="OrthoDB" id="9805029at2"/>
<gene>
    <name evidence="12" type="ORF">CLV41_11562</name>
</gene>
<name>A0A2S3UKT0_9HYPH</name>
<evidence type="ECO:0000256" key="7">
    <source>
        <dbReference type="ARBA" id="ARBA00022741"/>
    </source>
</evidence>
<dbReference type="PROSITE" id="PS50893">
    <property type="entry name" value="ABC_TRANSPORTER_2"/>
    <property type="match status" value="2"/>
</dbReference>
<dbReference type="Pfam" id="PF00005">
    <property type="entry name" value="ABC_tran"/>
    <property type="match status" value="2"/>
</dbReference>
<proteinExistence type="inferred from homology"/>
<evidence type="ECO:0000256" key="10">
    <source>
        <dbReference type="ARBA" id="ARBA00023136"/>
    </source>
</evidence>